<dbReference type="AlphaFoldDB" id="A0A7S1F4G6"/>
<evidence type="ECO:0000256" key="2">
    <source>
        <dbReference type="SAM" id="MobiDB-lite"/>
    </source>
</evidence>
<gene>
    <name evidence="3" type="ORF">NSCI0253_LOCUS18100</name>
</gene>
<evidence type="ECO:0000256" key="1">
    <source>
        <dbReference type="SAM" id="Coils"/>
    </source>
</evidence>
<feature type="region of interest" description="Disordered" evidence="2">
    <location>
        <begin position="246"/>
        <end position="281"/>
    </location>
</feature>
<name>A0A7S1F4G6_NOCSC</name>
<reference evidence="3" key="1">
    <citation type="submission" date="2021-01" db="EMBL/GenBank/DDBJ databases">
        <authorList>
            <person name="Corre E."/>
            <person name="Pelletier E."/>
            <person name="Niang G."/>
            <person name="Scheremetjew M."/>
            <person name="Finn R."/>
            <person name="Kale V."/>
            <person name="Holt S."/>
            <person name="Cochrane G."/>
            <person name="Meng A."/>
            <person name="Brown T."/>
            <person name="Cohen L."/>
        </authorList>
    </citation>
    <scope>NUCLEOTIDE SEQUENCE</scope>
</reference>
<protein>
    <submittedName>
        <fullName evidence="3">Uncharacterized protein</fullName>
    </submittedName>
</protein>
<feature type="coiled-coil region" evidence="1">
    <location>
        <begin position="363"/>
        <end position="416"/>
    </location>
</feature>
<keyword evidence="1" id="KW-0175">Coiled coil</keyword>
<sequence length="861" mass="94306">MGGVASQGGHTLEFRFSYPRVGKFPPNKSRTLSLFAEVGLLSQSSDEVGTIVQWEEPVTVRLANDREVVLVTVWAAESRDDVASGDAQHVSEVLVPYGGACGLSSLGVQQGPLVMRLALRKDARSRCEAEDLATDFVSAREQGKDMDKDCIMFRVSQVGVSRSPSTVVKHEVITPRSEERVRHQILSLELQNRALERQLPDSEVDSSAQTEPSELRALQALLEENERLTDEKDKAFQRVMHVKDMQTKLAKRRQVSNPSTSKSLPSSRSQSPSHRIRAMQDEIRVGKERRENIEEAYSRKLDGIKATLKEERTRLNVMEQSGTHVAVSDALQVAQARRQNLLRQLESPANAQQAAADGDDEDLSRLRESLLRCREEIQRHEHELKRQSSLQPSAQQKTLNDEIDALSEQLDFIDRSQRDQQLIFDAEVKELKKTLALTEEPLETATSAVTRVKENIKAVRKAKELEMHGTASINDIEELRASNDGKTAALENLGQAVLPMNEEIQQLEEEQSTLMLEFRQACSSRSLPGTQRSLSPPQNEQLEARAQMLHNELVRASEACDTRLAEIAHMESETGALQAHADELRDIVIGEAESRSRQENGSLEARGSTSSNPYPTGLEVVGGPMQLNAGGIPREDASSSDPSGLPGHLEFRATHTGSARIRCGSDRSGHSGMRLPSNQSLPYDSPSVRGLRDFQEQRSRSPSAVGELETAVAMEARASRSSFAPTDGLESGRGSVSCLDATPLHGDSFASGREYEDEPSHCSFVQAENESGTGSVLYADLTPLHGNSLASATEASEPSRDASLIMLGHNPNLQRSDRADSVIMLGADVDSGSHLARRSGGVPVLPRLPASRQPDGGFTVG</sequence>
<feature type="compositionally biased region" description="Basic and acidic residues" evidence="2">
    <location>
        <begin position="690"/>
        <end position="699"/>
    </location>
</feature>
<dbReference type="EMBL" id="HBFQ01025552">
    <property type="protein sequence ID" value="CAD8843750.1"/>
    <property type="molecule type" value="Transcribed_RNA"/>
</dbReference>
<evidence type="ECO:0000313" key="3">
    <source>
        <dbReference type="EMBL" id="CAD8843750.1"/>
    </source>
</evidence>
<feature type="region of interest" description="Disordered" evidence="2">
    <location>
        <begin position="832"/>
        <end position="861"/>
    </location>
</feature>
<organism evidence="3">
    <name type="scientific">Noctiluca scintillans</name>
    <name type="common">Sea sparkle</name>
    <name type="synonym">Red tide dinoflagellate</name>
    <dbReference type="NCBI Taxonomy" id="2966"/>
    <lineage>
        <taxon>Eukaryota</taxon>
        <taxon>Sar</taxon>
        <taxon>Alveolata</taxon>
        <taxon>Dinophyceae</taxon>
        <taxon>Noctilucales</taxon>
        <taxon>Noctilucaceae</taxon>
        <taxon>Noctiluca</taxon>
    </lineage>
</organism>
<accession>A0A7S1F4G6</accession>
<proteinExistence type="predicted"/>
<feature type="compositionally biased region" description="Low complexity" evidence="2">
    <location>
        <begin position="256"/>
        <end position="273"/>
    </location>
</feature>
<feature type="region of interest" description="Disordered" evidence="2">
    <location>
        <begin position="591"/>
        <end position="740"/>
    </location>
</feature>
<feature type="coiled-coil region" evidence="1">
    <location>
        <begin position="178"/>
        <end position="238"/>
    </location>
</feature>